<proteinExistence type="predicted"/>
<dbReference type="EMBL" id="BPLQ01006784">
    <property type="protein sequence ID" value="GIY25288.1"/>
    <property type="molecule type" value="Genomic_DNA"/>
</dbReference>
<dbReference type="Proteomes" id="UP001054837">
    <property type="component" value="Unassembled WGS sequence"/>
</dbReference>
<accession>A0AAV4RTP5</accession>
<reference evidence="1 2" key="1">
    <citation type="submission" date="2021-06" db="EMBL/GenBank/DDBJ databases">
        <title>Caerostris darwini draft genome.</title>
        <authorList>
            <person name="Kono N."/>
            <person name="Arakawa K."/>
        </authorList>
    </citation>
    <scope>NUCLEOTIDE SEQUENCE [LARGE SCALE GENOMIC DNA]</scope>
</reference>
<evidence type="ECO:0000313" key="2">
    <source>
        <dbReference type="Proteomes" id="UP001054837"/>
    </source>
</evidence>
<organism evidence="1 2">
    <name type="scientific">Caerostris darwini</name>
    <dbReference type="NCBI Taxonomy" id="1538125"/>
    <lineage>
        <taxon>Eukaryota</taxon>
        <taxon>Metazoa</taxon>
        <taxon>Ecdysozoa</taxon>
        <taxon>Arthropoda</taxon>
        <taxon>Chelicerata</taxon>
        <taxon>Arachnida</taxon>
        <taxon>Araneae</taxon>
        <taxon>Araneomorphae</taxon>
        <taxon>Entelegynae</taxon>
        <taxon>Araneoidea</taxon>
        <taxon>Araneidae</taxon>
        <taxon>Caerostris</taxon>
    </lineage>
</organism>
<comment type="caution">
    <text evidence="1">The sequence shown here is derived from an EMBL/GenBank/DDBJ whole genome shotgun (WGS) entry which is preliminary data.</text>
</comment>
<name>A0AAV4RTP5_9ARAC</name>
<dbReference type="AlphaFoldDB" id="A0AAV4RTP5"/>
<protein>
    <submittedName>
        <fullName evidence="1">Uncharacterized protein</fullName>
    </submittedName>
</protein>
<keyword evidence="2" id="KW-1185">Reference proteome</keyword>
<evidence type="ECO:0000313" key="1">
    <source>
        <dbReference type="EMBL" id="GIY25288.1"/>
    </source>
</evidence>
<gene>
    <name evidence="1" type="ORF">CDAR_243991</name>
</gene>
<sequence length="88" mass="10187">MEFDIAQSVFSVRQEQRERIPPSLSLSNRTIPSPAITERPQMGWGEWRAGSLRMARMFCLPCRGKNNWWVSESVVVFGGCFKWHSDIL</sequence>